<dbReference type="PANTHER" id="PTHR10953:SF102">
    <property type="entry name" value="ADENYLYLTRANSFERASE AND SULFURTRANSFERASE MOCS3"/>
    <property type="match status" value="1"/>
</dbReference>
<dbReference type="GO" id="GO:0008146">
    <property type="term" value="F:sulfotransferase activity"/>
    <property type="evidence" value="ECO:0007669"/>
    <property type="project" value="TreeGrafter"/>
</dbReference>
<dbReference type="Pfam" id="PF00899">
    <property type="entry name" value="ThiF"/>
    <property type="match status" value="1"/>
</dbReference>
<evidence type="ECO:0000259" key="2">
    <source>
        <dbReference type="Pfam" id="PF00899"/>
    </source>
</evidence>
<dbReference type="SUPFAM" id="SSF69572">
    <property type="entry name" value="Activating enzymes of the ubiquitin-like proteins"/>
    <property type="match status" value="1"/>
</dbReference>
<dbReference type="InterPro" id="IPR035985">
    <property type="entry name" value="Ubiquitin-activating_enz"/>
</dbReference>
<reference evidence="3 4" key="1">
    <citation type="submission" date="2015-02" db="EMBL/GenBank/DDBJ databases">
        <title>Genome Sequencing of Rickettsiales.</title>
        <authorList>
            <person name="Daugherty S.C."/>
            <person name="Su Q."/>
            <person name="Abolude K."/>
            <person name="Beier-Sexton M."/>
            <person name="Carlyon J.A."/>
            <person name="Carter R."/>
            <person name="Day N.P."/>
            <person name="Dumler S.J."/>
            <person name="Dyachenko V."/>
            <person name="Godinez A."/>
            <person name="Kurtti T.J."/>
            <person name="Lichay M."/>
            <person name="Mullins K.E."/>
            <person name="Ott S."/>
            <person name="Pappas-Brown V."/>
            <person name="Paris D.H."/>
            <person name="Patel P."/>
            <person name="Richards A.L."/>
            <person name="Sadzewicz L."/>
            <person name="Sears K."/>
            <person name="Seidman D."/>
            <person name="Sengamalay N."/>
            <person name="Stenos J."/>
            <person name="Tallon L.J."/>
            <person name="Vincent G."/>
            <person name="Fraser C.M."/>
            <person name="Munderloh U."/>
            <person name="Dunning-Hotopp J.C."/>
        </authorList>
    </citation>
    <scope>NUCLEOTIDE SEQUENCE [LARGE SCALE GENOMIC DNA]</scope>
    <source>
        <strain evidence="3 4">ApMUC09</strain>
    </source>
</reference>
<evidence type="ECO:0000256" key="1">
    <source>
        <dbReference type="ARBA" id="ARBA00009919"/>
    </source>
</evidence>
<dbReference type="Gene3D" id="3.40.50.720">
    <property type="entry name" value="NAD(P)-binding Rossmann-like Domain"/>
    <property type="match status" value="1"/>
</dbReference>
<feature type="domain" description="THIF-type NAD/FAD binding fold" evidence="2">
    <location>
        <begin position="14"/>
        <end position="247"/>
    </location>
</feature>
<dbReference type="CDD" id="cd00757">
    <property type="entry name" value="ThiF_MoeB_HesA_family"/>
    <property type="match status" value="1"/>
</dbReference>
<dbReference type="GO" id="GO:0016779">
    <property type="term" value="F:nucleotidyltransferase activity"/>
    <property type="evidence" value="ECO:0007669"/>
    <property type="project" value="TreeGrafter"/>
</dbReference>
<dbReference type="PANTHER" id="PTHR10953">
    <property type="entry name" value="UBIQUITIN-ACTIVATING ENZYME E1"/>
    <property type="match status" value="1"/>
</dbReference>
<dbReference type="GO" id="GO:0004792">
    <property type="term" value="F:thiosulfate-cyanide sulfurtransferase activity"/>
    <property type="evidence" value="ECO:0007669"/>
    <property type="project" value="TreeGrafter"/>
</dbReference>
<dbReference type="GO" id="GO:0005829">
    <property type="term" value="C:cytosol"/>
    <property type="evidence" value="ECO:0007669"/>
    <property type="project" value="TreeGrafter"/>
</dbReference>
<dbReference type="PATRIC" id="fig|1359152.3.peg.1042"/>
<comment type="caution">
    <text evidence="3">The sequence shown here is derived from an EMBL/GenBank/DDBJ whole genome shotgun (WGS) entry which is preliminary data.</text>
</comment>
<sequence length="271" mass="29453">MRDVGHFRDMKERYSQQVLVPEVGAQGQKRLLSSSVLVVGCGGLGSTTIPILAASGIGRLVLCDDDTVKISNLNRQTIYREEDIGLSKVDVATRFVNKLNSDVEVIGLKAAIGPRNFNTVLNDVDIVVDCVDRLAVKLFLNDACVAKNKVLIHSVAIGFVGELMVIHPGKSPCYRCFFEQQPVSTDLNCARAGVIGATVGVVGSMAAGEVIKHVIGVSQPNTGKLHRIDLLNHNFTTYEFSKNPKCMCCGTDSTTDPYDLESYEGKLRQHE</sequence>
<dbReference type="InterPro" id="IPR045886">
    <property type="entry name" value="ThiF/MoeB/HesA"/>
</dbReference>
<proteinExistence type="inferred from homology"/>
<organism evidence="3 4">
    <name type="scientific">Anaplasma phagocytophilum str. ApMUC09</name>
    <dbReference type="NCBI Taxonomy" id="1359152"/>
    <lineage>
        <taxon>Bacteria</taxon>
        <taxon>Pseudomonadati</taxon>
        <taxon>Pseudomonadota</taxon>
        <taxon>Alphaproteobacteria</taxon>
        <taxon>Rickettsiales</taxon>
        <taxon>Anaplasmataceae</taxon>
        <taxon>Anaplasma</taxon>
        <taxon>phagocytophilum group</taxon>
    </lineage>
</organism>
<dbReference type="Proteomes" id="UP000033441">
    <property type="component" value="Unassembled WGS sequence"/>
</dbReference>
<protein>
    <submittedName>
        <fullName evidence="3">ThiF family protein</fullName>
    </submittedName>
</protein>
<dbReference type="EMBL" id="LANV01000001">
    <property type="protein sequence ID" value="KJV64035.1"/>
    <property type="molecule type" value="Genomic_DNA"/>
</dbReference>
<evidence type="ECO:0000313" key="3">
    <source>
        <dbReference type="EMBL" id="KJV64035.1"/>
    </source>
</evidence>
<dbReference type="InterPro" id="IPR000594">
    <property type="entry name" value="ThiF_NAD_FAD-bd"/>
</dbReference>
<dbReference type="AlphaFoldDB" id="A0A0F3N7K4"/>
<accession>A0A0F3N7K4</accession>
<dbReference type="FunFam" id="3.40.50.720:FF:000080">
    <property type="entry name" value="Thiazole biosynthesis adenylyltransferase ThiF"/>
    <property type="match status" value="1"/>
</dbReference>
<dbReference type="GO" id="GO:0008641">
    <property type="term" value="F:ubiquitin-like modifier activating enzyme activity"/>
    <property type="evidence" value="ECO:0007669"/>
    <property type="project" value="InterPro"/>
</dbReference>
<evidence type="ECO:0000313" key="4">
    <source>
        <dbReference type="Proteomes" id="UP000033441"/>
    </source>
</evidence>
<gene>
    <name evidence="3" type="ORF">APHMUC_0993</name>
</gene>
<comment type="similarity">
    <text evidence="1">Belongs to the HesA/MoeB/ThiF family.</text>
</comment>
<name>A0A0F3N7K4_ANAPH</name>